<proteinExistence type="evidence at transcript level"/>
<evidence type="ECO:0000256" key="2">
    <source>
        <dbReference type="ARBA" id="ARBA00023157"/>
    </source>
</evidence>
<dbReference type="InterPro" id="IPR034087">
    <property type="entry name" value="C/VIF1"/>
</dbReference>
<evidence type="ECO:0000313" key="6">
    <source>
        <dbReference type="EMBL" id="AGC94752.1"/>
    </source>
</evidence>
<evidence type="ECO:0000256" key="1">
    <source>
        <dbReference type="ARBA" id="ARBA00022729"/>
    </source>
</evidence>
<feature type="signal peptide" evidence="4">
    <location>
        <begin position="1"/>
        <end position="26"/>
    </location>
</feature>
<dbReference type="PANTHER" id="PTHR36710">
    <property type="entry name" value="PECTINESTERASE INHIBITOR-LIKE"/>
    <property type="match status" value="1"/>
</dbReference>
<feature type="domain" description="Pectinesterase inhibitor" evidence="5">
    <location>
        <begin position="26"/>
        <end position="167"/>
    </location>
</feature>
<name>A0A0A6ZAI7_EUPLT</name>
<dbReference type="FunFam" id="1.20.140.40:FF:000009">
    <property type="entry name" value="Invertase/pectin methylesterase inhibitor family protein"/>
    <property type="match status" value="1"/>
</dbReference>
<accession>A0A0A6ZAI7</accession>
<dbReference type="GO" id="GO:0004857">
    <property type="term" value="F:enzyme inhibitor activity"/>
    <property type="evidence" value="ECO:0007669"/>
    <property type="project" value="InterPro"/>
</dbReference>
<dbReference type="NCBIfam" id="TIGR01614">
    <property type="entry name" value="PME_inhib"/>
    <property type="match status" value="1"/>
</dbReference>
<dbReference type="CDD" id="cd15796">
    <property type="entry name" value="CIF_like"/>
    <property type="match status" value="1"/>
</dbReference>
<dbReference type="InterPro" id="IPR052421">
    <property type="entry name" value="PCW_Enzyme_Inhibitor"/>
</dbReference>
<dbReference type="EMBL" id="JQ694161">
    <property type="protein sequence ID" value="AGC94752.1"/>
    <property type="molecule type" value="mRNA"/>
</dbReference>
<dbReference type="SMART" id="SM00856">
    <property type="entry name" value="PMEI"/>
    <property type="match status" value="1"/>
</dbReference>
<dbReference type="Pfam" id="PF04043">
    <property type="entry name" value="PMEI"/>
    <property type="match status" value="1"/>
</dbReference>
<dbReference type="PANTHER" id="PTHR36710:SF13">
    <property type="entry name" value="PUTATIVE-RELATED"/>
    <property type="match status" value="1"/>
</dbReference>
<keyword evidence="2" id="KW-1015">Disulfide bond</keyword>
<evidence type="ECO:0000256" key="3">
    <source>
        <dbReference type="ARBA" id="ARBA00038471"/>
    </source>
</evidence>
<dbReference type="SUPFAM" id="SSF101148">
    <property type="entry name" value="Plant invertase/pectin methylesterase inhibitor"/>
    <property type="match status" value="1"/>
</dbReference>
<organism evidence="6">
    <name type="scientific">Euphorbia lathyris</name>
    <name type="common">Caper spurge</name>
    <dbReference type="NCBI Taxonomy" id="212925"/>
    <lineage>
        <taxon>Eukaryota</taxon>
        <taxon>Viridiplantae</taxon>
        <taxon>Streptophyta</taxon>
        <taxon>Embryophyta</taxon>
        <taxon>Tracheophyta</taxon>
        <taxon>Spermatophyta</taxon>
        <taxon>Magnoliopsida</taxon>
        <taxon>eudicotyledons</taxon>
        <taxon>Gunneridae</taxon>
        <taxon>Pentapetalae</taxon>
        <taxon>rosids</taxon>
        <taxon>fabids</taxon>
        <taxon>Malpighiales</taxon>
        <taxon>Euphorbiaceae</taxon>
        <taxon>Euphorbioideae</taxon>
        <taxon>Euphorbieae</taxon>
        <taxon>Euphorbia</taxon>
        <taxon>Euphorbia subgen. Esula</taxon>
        <taxon>Euphorbia sect. Lathyris</taxon>
    </lineage>
</organism>
<sequence length="172" mass="18781">MSSSSSLFFLAQAIILILTQFKTVQSNPQTISQTCKQTPYYNLCLNHLTADPRSSTADVKGLALIMVDLLKGKTTRSAQFIKQITGKRPDLQKLLKECARKYDVILTANIPVAIEALEKGDPKFAEGGMNDAAIEVNSCESSFRGTKSPLSSYNKLLHDTSLVASAIARQLL</sequence>
<dbReference type="InterPro" id="IPR006501">
    <property type="entry name" value="Pectinesterase_inhib_dom"/>
</dbReference>
<dbReference type="InterPro" id="IPR035513">
    <property type="entry name" value="Invertase/methylesterase_inhib"/>
</dbReference>
<dbReference type="Gene3D" id="1.20.140.40">
    <property type="entry name" value="Invertase/pectin methylesterase inhibitor family protein"/>
    <property type="match status" value="1"/>
</dbReference>
<protein>
    <submittedName>
        <fullName evidence="6">Putative pectinesterase inhibitor</fullName>
    </submittedName>
</protein>
<evidence type="ECO:0000259" key="5">
    <source>
        <dbReference type="SMART" id="SM00856"/>
    </source>
</evidence>
<feature type="chain" id="PRO_5002024517" evidence="4">
    <location>
        <begin position="27"/>
        <end position="172"/>
    </location>
</feature>
<reference evidence="6" key="1">
    <citation type="submission" date="2012-02" db="EMBL/GenBank/DDBJ databases">
        <authorList>
            <person name="Vera P."/>
            <person name="Marti C."/>
        </authorList>
    </citation>
    <scope>NUCLEOTIDE SEQUENCE</scope>
</reference>
<keyword evidence="1 4" id="KW-0732">Signal</keyword>
<evidence type="ECO:0000256" key="4">
    <source>
        <dbReference type="SAM" id="SignalP"/>
    </source>
</evidence>
<comment type="similarity">
    <text evidence="3">Belongs to the PMEI family.</text>
</comment>
<dbReference type="AlphaFoldDB" id="A0A0A6ZAI7"/>